<dbReference type="PANTHER" id="PTHR22911:SF79">
    <property type="entry name" value="MOBA-LIKE NTP TRANSFERASE DOMAIN-CONTAINING PROTEIN"/>
    <property type="match status" value="1"/>
</dbReference>
<feature type="transmembrane region" description="Helical" evidence="2">
    <location>
        <begin position="156"/>
        <end position="176"/>
    </location>
</feature>
<comment type="similarity">
    <text evidence="1">Belongs to the EamA transporter family.</text>
</comment>
<accession>A0ABV1GJE4</accession>
<evidence type="ECO:0000256" key="1">
    <source>
        <dbReference type="ARBA" id="ARBA00007362"/>
    </source>
</evidence>
<proteinExistence type="inferred from homology"/>
<feature type="transmembrane region" description="Helical" evidence="2">
    <location>
        <begin position="251"/>
        <end position="270"/>
    </location>
</feature>
<organism evidence="4 5">
    <name type="scientific">Ruthenibacterium intestinale</name>
    <dbReference type="NCBI Taxonomy" id="3133163"/>
    <lineage>
        <taxon>Bacteria</taxon>
        <taxon>Bacillati</taxon>
        <taxon>Bacillota</taxon>
        <taxon>Clostridia</taxon>
        <taxon>Eubacteriales</taxon>
        <taxon>Oscillospiraceae</taxon>
        <taxon>Ruthenibacterium</taxon>
    </lineage>
</organism>
<evidence type="ECO:0000256" key="2">
    <source>
        <dbReference type="SAM" id="Phobius"/>
    </source>
</evidence>
<dbReference type="RefSeq" id="WP_349217239.1">
    <property type="nucleotide sequence ID" value="NZ_JBBMFA010000115.1"/>
</dbReference>
<name>A0ABV1GJE4_9FIRM</name>
<dbReference type="PANTHER" id="PTHR22911">
    <property type="entry name" value="ACYL-MALONYL CONDENSING ENZYME-RELATED"/>
    <property type="match status" value="1"/>
</dbReference>
<dbReference type="SUPFAM" id="SSF103481">
    <property type="entry name" value="Multidrug resistance efflux transporter EmrE"/>
    <property type="match status" value="2"/>
</dbReference>
<feature type="transmembrane region" description="Helical" evidence="2">
    <location>
        <begin position="188"/>
        <end position="208"/>
    </location>
</feature>
<feature type="transmembrane region" description="Helical" evidence="2">
    <location>
        <begin position="276"/>
        <end position="295"/>
    </location>
</feature>
<feature type="transmembrane region" description="Helical" evidence="2">
    <location>
        <begin position="101"/>
        <end position="123"/>
    </location>
</feature>
<feature type="transmembrane region" description="Helical" evidence="2">
    <location>
        <begin position="220"/>
        <end position="239"/>
    </location>
</feature>
<gene>
    <name evidence="4" type="ORF">WMO24_15225</name>
</gene>
<evidence type="ECO:0000259" key="3">
    <source>
        <dbReference type="Pfam" id="PF00892"/>
    </source>
</evidence>
<sequence length="302" mass="33174">MKKDMNPTSKMATLWVLMAGCLWGTMGIFVRIFETMNLTSMQMVQIRSSITAVLGILVVLLWKPSMLKIRVKDAWCFIGTGIFSMVFFNFCYFSAIQKLDISVAAALLYTAPVFVCLLSNFLFGERITRRHVVCMGLVLLGCVLVSNIRLNETNWSIIGVVLGIGAGIGYAFYSVFSRYALQKGYHPVTIILYTFIFACVGGAFFVNPISLVPLVLSPNTGLLCILYALATTLLPYFFYTTGLTYLENSRASMLAAIEPVTAAFLGIICFKEIPSVLEFGGIILILVGIKILNAAKTESSSS</sequence>
<keyword evidence="2" id="KW-0472">Membrane</keyword>
<feature type="transmembrane region" description="Helical" evidence="2">
    <location>
        <begin position="12"/>
        <end position="32"/>
    </location>
</feature>
<feature type="transmembrane region" description="Helical" evidence="2">
    <location>
        <begin position="44"/>
        <end position="62"/>
    </location>
</feature>
<comment type="caution">
    <text evidence="4">The sequence shown here is derived from an EMBL/GenBank/DDBJ whole genome shotgun (WGS) entry which is preliminary data.</text>
</comment>
<dbReference type="EMBL" id="JBBMFA010000115">
    <property type="protein sequence ID" value="MEQ2521768.1"/>
    <property type="molecule type" value="Genomic_DNA"/>
</dbReference>
<feature type="transmembrane region" description="Helical" evidence="2">
    <location>
        <begin position="74"/>
        <end position="95"/>
    </location>
</feature>
<dbReference type="InterPro" id="IPR037185">
    <property type="entry name" value="EmrE-like"/>
</dbReference>
<dbReference type="Pfam" id="PF00892">
    <property type="entry name" value="EamA"/>
    <property type="match status" value="2"/>
</dbReference>
<feature type="domain" description="EamA" evidence="3">
    <location>
        <begin position="12"/>
        <end position="146"/>
    </location>
</feature>
<protein>
    <submittedName>
        <fullName evidence="4">EamA family transporter</fullName>
    </submittedName>
</protein>
<keyword evidence="2" id="KW-0812">Transmembrane</keyword>
<dbReference type="InterPro" id="IPR000620">
    <property type="entry name" value="EamA_dom"/>
</dbReference>
<reference evidence="4 5" key="1">
    <citation type="submission" date="2024-03" db="EMBL/GenBank/DDBJ databases">
        <title>Human intestinal bacterial collection.</title>
        <authorList>
            <person name="Pauvert C."/>
            <person name="Hitch T.C.A."/>
            <person name="Clavel T."/>
        </authorList>
    </citation>
    <scope>NUCLEOTIDE SEQUENCE [LARGE SCALE GENOMIC DNA]</scope>
    <source>
        <strain evidence="4 5">CLA-JM-H11</strain>
    </source>
</reference>
<dbReference type="PROSITE" id="PS51257">
    <property type="entry name" value="PROKAR_LIPOPROTEIN"/>
    <property type="match status" value="1"/>
</dbReference>
<keyword evidence="5" id="KW-1185">Reference proteome</keyword>
<dbReference type="Proteomes" id="UP001477672">
    <property type="component" value="Unassembled WGS sequence"/>
</dbReference>
<evidence type="ECO:0000313" key="4">
    <source>
        <dbReference type="EMBL" id="MEQ2521768.1"/>
    </source>
</evidence>
<evidence type="ECO:0000313" key="5">
    <source>
        <dbReference type="Proteomes" id="UP001477672"/>
    </source>
</evidence>
<dbReference type="Gene3D" id="1.10.3730.20">
    <property type="match status" value="2"/>
</dbReference>
<feature type="domain" description="EamA" evidence="3">
    <location>
        <begin position="158"/>
        <end position="292"/>
    </location>
</feature>
<keyword evidence="2" id="KW-1133">Transmembrane helix</keyword>
<feature type="transmembrane region" description="Helical" evidence="2">
    <location>
        <begin position="132"/>
        <end position="150"/>
    </location>
</feature>